<feature type="domain" description="PucR C-terminal helix-turn-helix" evidence="1">
    <location>
        <begin position="447"/>
        <end position="503"/>
    </location>
</feature>
<dbReference type="RefSeq" id="WP_168485705.1">
    <property type="nucleotide sequence ID" value="NZ_JAAZSQ010000005.1"/>
</dbReference>
<sequence length="514" mass="53627">MQLGELLAALGDSVLTGVVHPRGVDVEVFRVVVPEAGPDVGPGDVVVLPPSLHGGSETPSQVQWIRTAADRGAAAVAVKLREAADAGELVRAGEATGVAVLEINPGVAWHRALAQMSAVLESFGPADAESGDEFLRDLFTLADATSMALGGAVAIMNAYSQILAYSSQPGQPIDKVRMDGILGRRVPAGFVRSHGEVRTWKAGEVRRMDSPGTLPRLVAPVRAGDTFLGSVWVILPSEEITPSMEAVLAAAAKTAAVHLLRYASTTSSSAWRVNQAQVRARLLGHAAAAQERCVVLAVVPCGADREEDAVLREQLASLAGLVVSGWAKGGCTVLDGVVYALLPLGSRRSEDARAIAETIVRQSAESLHQAVAVGLSSATDSPPAGRLESLEAVRWIAANGGGSGWFEEIRIQATLKRASDALAAGGISLPAVDAVAAYDSSHGTDYAATLLAYLESGQNVAAAAAALLLHPNTLRYRLRRIAELFDLSLDEPDARLAAWMFLRLGRGTGAPPNP</sequence>
<dbReference type="Pfam" id="PF13556">
    <property type="entry name" value="HTH_30"/>
    <property type="match status" value="1"/>
</dbReference>
<accession>A0A7X6HD61</accession>
<dbReference type="EMBL" id="JAAZSQ010000005">
    <property type="protein sequence ID" value="NKX54360.1"/>
    <property type="molecule type" value="Genomic_DNA"/>
</dbReference>
<gene>
    <name evidence="2" type="ORF">HGG74_07340</name>
</gene>
<proteinExistence type="predicted"/>
<name>A0A7X6HD61_9MICC</name>
<organism evidence="2 3">
    <name type="scientific">Arthrobacter mobilis</name>
    <dbReference type="NCBI Taxonomy" id="2724944"/>
    <lineage>
        <taxon>Bacteria</taxon>
        <taxon>Bacillati</taxon>
        <taxon>Actinomycetota</taxon>
        <taxon>Actinomycetes</taxon>
        <taxon>Micrococcales</taxon>
        <taxon>Micrococcaceae</taxon>
        <taxon>Arthrobacter</taxon>
    </lineage>
</organism>
<dbReference type="InterPro" id="IPR042070">
    <property type="entry name" value="PucR_C-HTH_sf"/>
</dbReference>
<dbReference type="PANTHER" id="PTHR33744:SF17">
    <property type="entry name" value="CONSERVED PROTEIN"/>
    <property type="match status" value="1"/>
</dbReference>
<evidence type="ECO:0000313" key="3">
    <source>
        <dbReference type="Proteomes" id="UP000544090"/>
    </source>
</evidence>
<reference evidence="2 3" key="1">
    <citation type="submission" date="2020-04" db="EMBL/GenBank/DDBJ databases">
        <title>Arthrobacter sp. nov.</title>
        <authorList>
            <person name="Liu S."/>
        </authorList>
    </citation>
    <scope>NUCLEOTIDE SEQUENCE [LARGE SCALE GENOMIC DNA]</scope>
    <source>
        <strain evidence="2 3">E918</strain>
    </source>
</reference>
<dbReference type="AlphaFoldDB" id="A0A7X6HD61"/>
<dbReference type="InterPro" id="IPR051448">
    <property type="entry name" value="CdaR-like_regulators"/>
</dbReference>
<comment type="caution">
    <text evidence="2">The sequence shown here is derived from an EMBL/GenBank/DDBJ whole genome shotgun (WGS) entry which is preliminary data.</text>
</comment>
<evidence type="ECO:0000259" key="1">
    <source>
        <dbReference type="Pfam" id="PF13556"/>
    </source>
</evidence>
<keyword evidence="3" id="KW-1185">Reference proteome</keyword>
<dbReference type="InterPro" id="IPR025736">
    <property type="entry name" value="PucR_C-HTH_dom"/>
</dbReference>
<evidence type="ECO:0000313" key="2">
    <source>
        <dbReference type="EMBL" id="NKX54360.1"/>
    </source>
</evidence>
<dbReference type="Proteomes" id="UP000544090">
    <property type="component" value="Unassembled WGS sequence"/>
</dbReference>
<dbReference type="Gene3D" id="1.10.10.2840">
    <property type="entry name" value="PucR C-terminal helix-turn-helix domain"/>
    <property type="match status" value="1"/>
</dbReference>
<protein>
    <recommendedName>
        <fullName evidence="1">PucR C-terminal helix-turn-helix domain-containing protein</fullName>
    </recommendedName>
</protein>
<dbReference type="PANTHER" id="PTHR33744">
    <property type="entry name" value="CARBOHYDRATE DIACID REGULATOR"/>
    <property type="match status" value="1"/>
</dbReference>